<protein>
    <submittedName>
        <fullName evidence="1">Uncharacterized protein</fullName>
    </submittedName>
</protein>
<evidence type="ECO:0000313" key="2">
    <source>
        <dbReference type="Proteomes" id="UP001319870"/>
    </source>
</evidence>
<keyword evidence="2" id="KW-1185">Reference proteome</keyword>
<reference evidence="1 2" key="1">
    <citation type="submission" date="2021-09" db="EMBL/GenBank/DDBJ databases">
        <title>Isoptericola luteus sp. nov., a novel bacterium isolated from Harbin, the capital city of Heilongjiang province.</title>
        <authorList>
            <person name="Li J."/>
        </authorList>
    </citation>
    <scope>NUCLEOTIDE SEQUENCE [LARGE SCALE GENOMIC DNA]</scope>
    <source>
        <strain evidence="1 2">NEAU-Y5</strain>
    </source>
</reference>
<evidence type="ECO:0000313" key="1">
    <source>
        <dbReference type="EMBL" id="MCA5891891.1"/>
    </source>
</evidence>
<name>A0ABS7ZC68_9MICO</name>
<gene>
    <name evidence="1" type="ORF">LEP48_00810</name>
</gene>
<proteinExistence type="predicted"/>
<sequence>MNDVTESAYRSIANPRRTTLMSTSAAEAAEPHRATDDNRLQMLTDDGGVCVDGSCALPE</sequence>
<dbReference type="Proteomes" id="UP001319870">
    <property type="component" value="Unassembled WGS sequence"/>
</dbReference>
<accession>A0ABS7ZC68</accession>
<comment type="caution">
    <text evidence="1">The sequence shown here is derived from an EMBL/GenBank/DDBJ whole genome shotgun (WGS) entry which is preliminary data.</text>
</comment>
<dbReference type="RefSeq" id="WP_225563615.1">
    <property type="nucleotide sequence ID" value="NZ_JAIXCQ010000001.1"/>
</dbReference>
<dbReference type="EMBL" id="JAIXCQ010000001">
    <property type="protein sequence ID" value="MCA5891891.1"/>
    <property type="molecule type" value="Genomic_DNA"/>
</dbReference>
<organism evidence="1 2">
    <name type="scientific">Isoptericola luteus</name>
    <dbReference type="NCBI Taxonomy" id="2879484"/>
    <lineage>
        <taxon>Bacteria</taxon>
        <taxon>Bacillati</taxon>
        <taxon>Actinomycetota</taxon>
        <taxon>Actinomycetes</taxon>
        <taxon>Micrococcales</taxon>
        <taxon>Promicromonosporaceae</taxon>
        <taxon>Isoptericola</taxon>
    </lineage>
</organism>